<proteinExistence type="predicted"/>
<gene>
    <name evidence="1" type="ORF">PV04_03243</name>
</gene>
<dbReference type="AlphaFoldDB" id="A0A0D2E9Q8"/>
<dbReference type="HOGENOM" id="CLU_1937897_0_0_1"/>
<accession>A0A0D2E9Q8</accession>
<evidence type="ECO:0000313" key="1">
    <source>
        <dbReference type="EMBL" id="KIW71022.1"/>
    </source>
</evidence>
<dbReference type="Proteomes" id="UP000054266">
    <property type="component" value="Unassembled WGS sequence"/>
</dbReference>
<name>A0A0D2E9Q8_9EURO</name>
<protein>
    <submittedName>
        <fullName evidence="1">Uncharacterized protein</fullName>
    </submittedName>
</protein>
<reference evidence="1 2" key="1">
    <citation type="submission" date="2015-01" db="EMBL/GenBank/DDBJ databases">
        <title>The Genome Sequence of Capronia semiimmersa CBS27337.</title>
        <authorList>
            <consortium name="The Broad Institute Genomics Platform"/>
            <person name="Cuomo C."/>
            <person name="de Hoog S."/>
            <person name="Gorbushina A."/>
            <person name="Stielow B."/>
            <person name="Teixiera M."/>
            <person name="Abouelleil A."/>
            <person name="Chapman S.B."/>
            <person name="Priest M."/>
            <person name="Young S.K."/>
            <person name="Wortman J."/>
            <person name="Nusbaum C."/>
            <person name="Birren B."/>
        </authorList>
    </citation>
    <scope>NUCLEOTIDE SEQUENCE [LARGE SCALE GENOMIC DNA]</scope>
    <source>
        <strain evidence="1 2">CBS 27337</strain>
    </source>
</reference>
<sequence>MHTSSHHSPLSLSVGHSHGSIRPSLHVFLSTGWPVLLLGPWLRPFVPHQQRRATYTQDLEWLSSFPHNHVPLIPQWQVQLVSELPMDDTEVYGATSFYSTYRLTSIIVVIRITVVLTRWIGASLCSRTQD</sequence>
<evidence type="ECO:0000313" key="2">
    <source>
        <dbReference type="Proteomes" id="UP000054266"/>
    </source>
</evidence>
<keyword evidence="2" id="KW-1185">Reference proteome</keyword>
<dbReference type="EMBL" id="KN846957">
    <property type="protein sequence ID" value="KIW71022.1"/>
    <property type="molecule type" value="Genomic_DNA"/>
</dbReference>
<organism evidence="1 2">
    <name type="scientific">Phialophora macrospora</name>
    <dbReference type="NCBI Taxonomy" id="1851006"/>
    <lineage>
        <taxon>Eukaryota</taxon>
        <taxon>Fungi</taxon>
        <taxon>Dikarya</taxon>
        <taxon>Ascomycota</taxon>
        <taxon>Pezizomycotina</taxon>
        <taxon>Eurotiomycetes</taxon>
        <taxon>Chaetothyriomycetidae</taxon>
        <taxon>Chaetothyriales</taxon>
        <taxon>Herpotrichiellaceae</taxon>
        <taxon>Phialophora</taxon>
    </lineage>
</organism>